<feature type="region of interest" description="Disordered" evidence="1">
    <location>
        <begin position="142"/>
        <end position="165"/>
    </location>
</feature>
<dbReference type="Proteomes" id="UP001318040">
    <property type="component" value="Unplaced"/>
</dbReference>
<feature type="compositionally biased region" description="Low complexity" evidence="1">
    <location>
        <begin position="23"/>
        <end position="33"/>
    </location>
</feature>
<accession>A0AAJ7WKL5</accession>
<dbReference type="PANTHER" id="PTHR35079:SF1">
    <property type="entry name" value="LUNG ADENOMA SUSCEPTIBILITY PROTEIN 2"/>
    <property type="match status" value="1"/>
</dbReference>
<name>A0AAJ7WKL5_PETMA</name>
<sequence length="298" mass="32466">MYCNGGETNSPSGDSTVTDTSPRGSLGSTLLRTGSGGYRSPVVCGERRQLTVPPSPCSARLAPTETSQCRTEASGHLSGSPRTASAHHCEATRREHLPNGGCATSTYPRWLTSQKDELDVSGITSIPELRYPAWLRDCDVDSQTSSHETDTSTKRAVAAQSPQSRPKYPEWLKDLDISGLTNVANEEPVSEDLRSLASLEELLSRARMELESPGLEAPSPGSFNTDVFLGADRPWENPSMPLAVYHLSRLKELVDTIKENKDGCILRRWSRFVLRRIRSLGPANSWLLNINGTSGAVV</sequence>
<dbReference type="PANTHER" id="PTHR35079">
    <property type="entry name" value="LUNG ADENOMA SUSCEPTIBILITY PROTEIN 2"/>
    <property type="match status" value="1"/>
</dbReference>
<organism evidence="2 3">
    <name type="scientific">Petromyzon marinus</name>
    <name type="common">Sea lamprey</name>
    <dbReference type="NCBI Taxonomy" id="7757"/>
    <lineage>
        <taxon>Eukaryota</taxon>
        <taxon>Metazoa</taxon>
        <taxon>Chordata</taxon>
        <taxon>Craniata</taxon>
        <taxon>Vertebrata</taxon>
        <taxon>Cyclostomata</taxon>
        <taxon>Hyperoartia</taxon>
        <taxon>Petromyzontiformes</taxon>
        <taxon>Petromyzontidae</taxon>
        <taxon>Petromyzon</taxon>
    </lineage>
</organism>
<evidence type="ECO:0000313" key="3">
    <source>
        <dbReference type="RefSeq" id="XP_032801216.1"/>
    </source>
</evidence>
<keyword evidence="2" id="KW-1185">Reference proteome</keyword>
<evidence type="ECO:0000313" key="2">
    <source>
        <dbReference type="Proteomes" id="UP001318040"/>
    </source>
</evidence>
<dbReference type="AlphaFoldDB" id="A0AAJ7WKL5"/>
<dbReference type="InterPro" id="IPR052679">
    <property type="entry name" value="Cell_Prolif_Regulator"/>
</dbReference>
<feature type="compositionally biased region" description="Polar residues" evidence="1">
    <location>
        <begin position="1"/>
        <end position="22"/>
    </location>
</feature>
<reference evidence="3" key="1">
    <citation type="submission" date="2025-08" db="UniProtKB">
        <authorList>
            <consortium name="RefSeq"/>
        </authorList>
    </citation>
    <scope>IDENTIFICATION</scope>
    <source>
        <tissue evidence="3">Sperm</tissue>
    </source>
</reference>
<dbReference type="KEGG" id="pmrn:116938199"/>
<gene>
    <name evidence="3" type="primary">LOC116938199</name>
</gene>
<evidence type="ECO:0000256" key="1">
    <source>
        <dbReference type="SAM" id="MobiDB-lite"/>
    </source>
</evidence>
<protein>
    <submittedName>
        <fullName evidence="3">Uncharacterized protein LOC116938199</fullName>
    </submittedName>
</protein>
<feature type="region of interest" description="Disordered" evidence="1">
    <location>
        <begin position="1"/>
        <end position="86"/>
    </location>
</feature>
<dbReference type="RefSeq" id="XP_032801216.1">
    <property type="nucleotide sequence ID" value="XM_032945325.1"/>
</dbReference>
<proteinExistence type="predicted"/>